<evidence type="ECO:0000313" key="3">
    <source>
        <dbReference type="Proteomes" id="UP000248703"/>
    </source>
</evidence>
<reference evidence="2 3" key="1">
    <citation type="submission" date="2018-06" db="EMBL/GenBank/DDBJ databases">
        <title>Genomic Encyclopedia of Archaeal and Bacterial Type Strains, Phase II (KMG-II): from individual species to whole genera.</title>
        <authorList>
            <person name="Goeker M."/>
        </authorList>
    </citation>
    <scope>NUCLEOTIDE SEQUENCE [LARGE SCALE GENOMIC DNA]</scope>
    <source>
        <strain evidence="2 3">DSM 24464</strain>
    </source>
</reference>
<feature type="transmembrane region" description="Helical" evidence="1">
    <location>
        <begin position="7"/>
        <end position="24"/>
    </location>
</feature>
<feature type="transmembrane region" description="Helical" evidence="1">
    <location>
        <begin position="30"/>
        <end position="47"/>
    </location>
</feature>
<keyword evidence="1" id="KW-1133">Transmembrane helix</keyword>
<dbReference type="Proteomes" id="UP000248703">
    <property type="component" value="Unassembled WGS sequence"/>
</dbReference>
<accession>A0A327RI89</accession>
<keyword evidence="1" id="KW-0472">Membrane</keyword>
<comment type="caution">
    <text evidence="2">The sequence shown here is derived from an EMBL/GenBank/DDBJ whole genome shotgun (WGS) entry which is preliminary data.</text>
</comment>
<keyword evidence="1" id="KW-0812">Transmembrane</keyword>
<keyword evidence="3" id="KW-1185">Reference proteome</keyword>
<gene>
    <name evidence="2" type="ORF">LY08_01190</name>
</gene>
<dbReference type="AlphaFoldDB" id="A0A327RI89"/>
<dbReference type="RefSeq" id="WP_111659522.1">
    <property type="nucleotide sequence ID" value="NZ_QLLO01000003.1"/>
</dbReference>
<evidence type="ECO:0000256" key="1">
    <source>
        <dbReference type="SAM" id="Phobius"/>
    </source>
</evidence>
<evidence type="ECO:0000313" key="2">
    <source>
        <dbReference type="EMBL" id="RAJ16331.1"/>
    </source>
</evidence>
<organism evidence="2 3">
    <name type="scientific">Olleya aquimaris</name>
    <dbReference type="NCBI Taxonomy" id="639310"/>
    <lineage>
        <taxon>Bacteria</taxon>
        <taxon>Pseudomonadati</taxon>
        <taxon>Bacteroidota</taxon>
        <taxon>Flavobacteriia</taxon>
        <taxon>Flavobacteriales</taxon>
        <taxon>Flavobacteriaceae</taxon>
    </lineage>
</organism>
<proteinExistence type="predicted"/>
<name>A0A327RI89_9FLAO</name>
<protein>
    <submittedName>
        <fullName evidence="2">Uncharacterized protein</fullName>
    </submittedName>
</protein>
<sequence>MFENSILYYIFILIGAGIAIYANANEEQNLLVLIIGIVILMFGVFKLQATIPSKKEKESFVESEPIDEEE</sequence>
<dbReference type="EMBL" id="QLLO01000003">
    <property type="protein sequence ID" value="RAJ16331.1"/>
    <property type="molecule type" value="Genomic_DNA"/>
</dbReference>